<dbReference type="RefSeq" id="WP_259651572.1">
    <property type="nucleotide sequence ID" value="NZ_BPMO01000012.1"/>
</dbReference>
<proteinExistence type="predicted"/>
<reference evidence="2" key="1">
    <citation type="submission" date="2022-09" db="EMBL/GenBank/DDBJ databases">
        <title>Intensive care unit water sources are persistently colonized with multi-drug resistant bacteria and are the site of extensive horizontal gene transfer of antibiotic resistance genes.</title>
        <authorList>
            <person name="Diorio-Toth L."/>
        </authorList>
    </citation>
    <scope>NUCLEOTIDE SEQUENCE</scope>
    <source>
        <strain evidence="2">GD03990</strain>
    </source>
</reference>
<accession>A0AA42MZ60</accession>
<dbReference type="Gene3D" id="1.25.40.10">
    <property type="entry name" value="Tetratricopeptide repeat domain"/>
    <property type="match status" value="2"/>
</dbReference>
<organism evidence="2 3">
    <name type="scientific">Aquipseudomonas alcaligenes</name>
    <name type="common">Pseudomonas alcaligenes</name>
    <dbReference type="NCBI Taxonomy" id="43263"/>
    <lineage>
        <taxon>Bacteria</taxon>
        <taxon>Pseudomonadati</taxon>
        <taxon>Pseudomonadota</taxon>
        <taxon>Gammaproteobacteria</taxon>
        <taxon>Pseudomonadales</taxon>
        <taxon>Pseudomonadaceae</taxon>
        <taxon>Aquipseudomonas</taxon>
    </lineage>
</organism>
<evidence type="ECO:0000313" key="2">
    <source>
        <dbReference type="EMBL" id="MDH1054429.1"/>
    </source>
</evidence>
<dbReference type="InterPro" id="IPR011990">
    <property type="entry name" value="TPR-like_helical_dom_sf"/>
</dbReference>
<evidence type="ECO:0000313" key="3">
    <source>
        <dbReference type="Proteomes" id="UP001158730"/>
    </source>
</evidence>
<keyword evidence="1" id="KW-0732">Signal</keyword>
<gene>
    <name evidence="2" type="ORF">N5C05_06600</name>
</gene>
<feature type="signal peptide" evidence="1">
    <location>
        <begin position="1"/>
        <end position="21"/>
    </location>
</feature>
<dbReference type="EMBL" id="JAOBYN010000004">
    <property type="protein sequence ID" value="MDH1054429.1"/>
    <property type="molecule type" value="Genomic_DNA"/>
</dbReference>
<comment type="caution">
    <text evidence="2">The sequence shown here is derived from an EMBL/GenBank/DDBJ whole genome shotgun (WGS) entry which is preliminary data.</text>
</comment>
<dbReference type="Proteomes" id="UP001158730">
    <property type="component" value="Unassembled WGS sequence"/>
</dbReference>
<dbReference type="SUPFAM" id="SSF81901">
    <property type="entry name" value="HCP-like"/>
    <property type="match status" value="2"/>
</dbReference>
<feature type="chain" id="PRO_5041299769" evidence="1">
    <location>
        <begin position="22"/>
        <end position="326"/>
    </location>
</feature>
<dbReference type="AlphaFoldDB" id="A0AA42MZ60"/>
<sequence>MMIKKLAFFLCTTLLTSVATATQLTPEQQIAKERGMTLYNQYKAISAEPYLKIAAEAGDRESQYFLGEALRLNNRYMTTEAQKWYIAAAEQGDYYAMFRLSDTDTDLCNAMKNCPPGSRSDEDWTRLLWETAEPLAEKGDGEAMMIMYNSTGDLEWLEKSAAAGYAKAQWLLANRYKEGHGFFFPPWKRSEQIEELLRKSSEGNFVNGMGEYMGILQEKGDLAAARALLIKIAEAGDEGAIGTYGAYLAHTPNTLDFPLDLVKGYGLISLLLELDGGGGAKEYAEDILPEIAAKMTPEQIEQAKTFAQEWKATHPPLSYFPEKLGF</sequence>
<evidence type="ECO:0000256" key="1">
    <source>
        <dbReference type="SAM" id="SignalP"/>
    </source>
</evidence>
<name>A0AA42MZ60_AQUAC</name>
<protein>
    <submittedName>
        <fullName evidence="2">Sel1 repeat family protein</fullName>
    </submittedName>
</protein>